<dbReference type="Pfam" id="PF00582">
    <property type="entry name" value="Usp"/>
    <property type="match status" value="2"/>
</dbReference>
<evidence type="ECO:0000313" key="3">
    <source>
        <dbReference type="EMBL" id="MBK4346966.1"/>
    </source>
</evidence>
<evidence type="ECO:0000313" key="4">
    <source>
        <dbReference type="EMBL" id="MBK4347911.1"/>
    </source>
</evidence>
<dbReference type="Gene3D" id="3.40.50.620">
    <property type="entry name" value="HUPs"/>
    <property type="match status" value="2"/>
</dbReference>
<dbReference type="CDD" id="cd00293">
    <property type="entry name" value="USP-like"/>
    <property type="match status" value="1"/>
</dbReference>
<dbReference type="InterPro" id="IPR006016">
    <property type="entry name" value="UspA"/>
</dbReference>
<evidence type="ECO:0000256" key="1">
    <source>
        <dbReference type="ARBA" id="ARBA00008791"/>
    </source>
</evidence>
<evidence type="ECO:0000313" key="5">
    <source>
        <dbReference type="Proteomes" id="UP000636458"/>
    </source>
</evidence>
<dbReference type="Proteomes" id="UP000636458">
    <property type="component" value="Unassembled WGS sequence"/>
</dbReference>
<dbReference type="AlphaFoldDB" id="A0A934W2M0"/>
<feature type="domain" description="UspA" evidence="2">
    <location>
        <begin position="1"/>
        <end position="135"/>
    </location>
</feature>
<accession>A0A934W2M0</accession>
<dbReference type="SUPFAM" id="SSF52402">
    <property type="entry name" value="Adenine nucleotide alpha hydrolases-like"/>
    <property type="match status" value="2"/>
</dbReference>
<dbReference type="EMBL" id="JAEPES010000003">
    <property type="protein sequence ID" value="MBK4347911.1"/>
    <property type="molecule type" value="Genomic_DNA"/>
</dbReference>
<dbReference type="PANTHER" id="PTHR46268">
    <property type="entry name" value="STRESS RESPONSE PROTEIN NHAX"/>
    <property type="match status" value="1"/>
</dbReference>
<gene>
    <name evidence="3" type="ORF">IV501_04910</name>
    <name evidence="4" type="ORF">IV501_09715</name>
</gene>
<dbReference type="RefSeq" id="WP_200555245.1">
    <property type="nucleotide sequence ID" value="NZ_JAEPES010000001.1"/>
</dbReference>
<dbReference type="PANTHER" id="PTHR46268:SF6">
    <property type="entry name" value="UNIVERSAL STRESS PROTEIN UP12"/>
    <property type="match status" value="1"/>
</dbReference>
<comment type="caution">
    <text evidence="3">The sequence shown here is derived from an EMBL/GenBank/DDBJ whole genome shotgun (WGS) entry which is preliminary data.</text>
</comment>
<comment type="similarity">
    <text evidence="1">Belongs to the universal stress protein A family.</text>
</comment>
<dbReference type="PRINTS" id="PR01438">
    <property type="entry name" value="UNVRSLSTRESS"/>
</dbReference>
<name>A0A934W2M0_9MICO</name>
<dbReference type="InterPro" id="IPR006015">
    <property type="entry name" value="Universal_stress_UspA"/>
</dbReference>
<feature type="domain" description="UspA" evidence="2">
    <location>
        <begin position="145"/>
        <end position="274"/>
    </location>
</feature>
<dbReference type="EMBL" id="JAEPES010000001">
    <property type="protein sequence ID" value="MBK4346966.1"/>
    <property type="molecule type" value="Genomic_DNA"/>
</dbReference>
<keyword evidence="5" id="KW-1185">Reference proteome</keyword>
<sequence>MAKSIVVGIDGSSAGDAAITWAATRAARQNRPLQILHVIDDDWGAIGTRQLAELHPEALELVAGAAALASSVAPEVECVVRVTIGDPIVELVDASHSAHLVVVGTHKTGFFHGRALGSRSLQLAAASQSPVAIIPGFSTSQRDGIVVGLDDSAGGEAALAFAARESRELDEPLVILHAIAPPRRRQSAIVTAMTSSASSLPVHAIERVKALGVSHHVRVRSVRRPPAEALIDAAAHAELLVLGSTRRRGADLTLLGPVVHDVLMNITGPTVVVHGLTSVQRGSLVPGHTALLVDAEGTTESPDRSEW</sequence>
<dbReference type="InterPro" id="IPR014729">
    <property type="entry name" value="Rossmann-like_a/b/a_fold"/>
</dbReference>
<protein>
    <submittedName>
        <fullName evidence="3">Universal stress protein</fullName>
    </submittedName>
</protein>
<evidence type="ECO:0000259" key="2">
    <source>
        <dbReference type="Pfam" id="PF00582"/>
    </source>
</evidence>
<reference evidence="3" key="1">
    <citation type="submission" date="2021-01" db="EMBL/GenBank/DDBJ databases">
        <title>Lacisediminihabitans sp. nov. strain G11-30, isolated from Antarctic Soil.</title>
        <authorList>
            <person name="Li J."/>
        </authorList>
    </citation>
    <scope>NUCLEOTIDE SEQUENCE</scope>
    <source>
        <strain evidence="3">G11-30</strain>
    </source>
</reference>
<organism evidence="3 5">
    <name type="scientific">Lacisediminihabitans changchengi</name>
    <dbReference type="NCBI Taxonomy" id="2787634"/>
    <lineage>
        <taxon>Bacteria</taxon>
        <taxon>Bacillati</taxon>
        <taxon>Actinomycetota</taxon>
        <taxon>Actinomycetes</taxon>
        <taxon>Micrococcales</taxon>
        <taxon>Microbacteriaceae</taxon>
        <taxon>Lacisediminihabitans</taxon>
    </lineage>
</organism>
<proteinExistence type="inferred from homology"/>